<evidence type="ECO:0000313" key="1">
    <source>
        <dbReference type="EMBL" id="MEQ2195919.1"/>
    </source>
</evidence>
<organism evidence="1 2">
    <name type="scientific">Xenoophorus captivus</name>
    <dbReference type="NCBI Taxonomy" id="1517983"/>
    <lineage>
        <taxon>Eukaryota</taxon>
        <taxon>Metazoa</taxon>
        <taxon>Chordata</taxon>
        <taxon>Craniata</taxon>
        <taxon>Vertebrata</taxon>
        <taxon>Euteleostomi</taxon>
        <taxon>Actinopterygii</taxon>
        <taxon>Neopterygii</taxon>
        <taxon>Teleostei</taxon>
        <taxon>Neoteleostei</taxon>
        <taxon>Acanthomorphata</taxon>
        <taxon>Ovalentaria</taxon>
        <taxon>Atherinomorphae</taxon>
        <taxon>Cyprinodontiformes</taxon>
        <taxon>Goodeidae</taxon>
        <taxon>Xenoophorus</taxon>
    </lineage>
</organism>
<dbReference type="Proteomes" id="UP001434883">
    <property type="component" value="Unassembled WGS sequence"/>
</dbReference>
<protein>
    <submittedName>
        <fullName evidence="1">Uncharacterized protein</fullName>
    </submittedName>
</protein>
<dbReference type="EMBL" id="JAHRIN010012797">
    <property type="protein sequence ID" value="MEQ2195919.1"/>
    <property type="molecule type" value="Genomic_DNA"/>
</dbReference>
<proteinExistence type="predicted"/>
<name>A0ABV0QJ94_9TELE</name>
<feature type="non-terminal residue" evidence="1">
    <location>
        <position position="1"/>
    </location>
</feature>
<comment type="caution">
    <text evidence="1">The sequence shown here is derived from an EMBL/GenBank/DDBJ whole genome shotgun (WGS) entry which is preliminary data.</text>
</comment>
<evidence type="ECO:0000313" key="2">
    <source>
        <dbReference type="Proteomes" id="UP001434883"/>
    </source>
</evidence>
<reference evidence="1 2" key="1">
    <citation type="submission" date="2021-06" db="EMBL/GenBank/DDBJ databases">
        <authorList>
            <person name="Palmer J.M."/>
        </authorList>
    </citation>
    <scope>NUCLEOTIDE SEQUENCE [LARGE SCALE GENOMIC DNA]</scope>
    <source>
        <strain evidence="1 2">XC_2019</strain>
        <tissue evidence="1">Muscle</tissue>
    </source>
</reference>
<gene>
    <name evidence="1" type="ORF">XENOCAPTIV_020382</name>
</gene>
<accession>A0ABV0QJ94</accession>
<keyword evidence="2" id="KW-1185">Reference proteome</keyword>
<sequence>STISGHTHLSPTPYSYTTATYFTQPDRTALFVSTVQSPRIRLRLASQSPPIQVTTLQGKACSSTSAKHSHSTSLSSCSDMSLHSFGLEPLSCHAWNKDRTRM</sequence>